<dbReference type="InterPro" id="IPR001107">
    <property type="entry name" value="Band_7"/>
</dbReference>
<proteinExistence type="predicted"/>
<protein>
    <submittedName>
        <fullName evidence="4">SPFH domain-containing protein</fullName>
    </submittedName>
</protein>
<accession>A0ABN2V3C4</accession>
<feature type="transmembrane region" description="Helical" evidence="2">
    <location>
        <begin position="77"/>
        <end position="98"/>
    </location>
</feature>
<dbReference type="SUPFAM" id="SSF117892">
    <property type="entry name" value="Band 7/SPFH domain"/>
    <property type="match status" value="1"/>
</dbReference>
<evidence type="ECO:0000313" key="5">
    <source>
        <dbReference type="Proteomes" id="UP001403094"/>
    </source>
</evidence>
<evidence type="ECO:0000256" key="1">
    <source>
        <dbReference type="SAM" id="MobiDB-lite"/>
    </source>
</evidence>
<feature type="region of interest" description="Disordered" evidence="1">
    <location>
        <begin position="1"/>
        <end position="33"/>
    </location>
</feature>
<gene>
    <name evidence="4" type="ORF">GCM10009757_22150</name>
</gene>
<feature type="domain" description="Band 7" evidence="3">
    <location>
        <begin position="99"/>
        <end position="263"/>
    </location>
</feature>
<sequence length="331" mass="35537">MLKFDRGRTGHHTPDGETMTSGTELHIDTPDMPEPRVRETAAHSIPGGLALLLTFLGTLAGAGVTAVGAVLAGNDSVAAGVLLIIGGGLVFLVSLFMMSGLNMVAPGEARVVQFFGRYSGTIRKDGLRWVNPLTTRVKISTRVRNHETAVLKVNDAHGNPIELAGVIVWKVEDTAQASFEVDDFVEFVSTQTESALRHIAIEYPYDAHGEDELSLREDAEEITEKLAVELTARVQAAGVRIIEARFTHLAYAPEIASAMLQRQQAGAVVAARQTIVDGACGMVESALARITESQMVELDEERKAAMVSNLLVVLCGNHTPQPVLNTGSLYQ</sequence>
<dbReference type="PANTHER" id="PTHR43446:SF1">
    <property type="entry name" value="BAND 7 DOMAIN-CONTAINING PROTEIN"/>
    <property type="match status" value="1"/>
</dbReference>
<dbReference type="Proteomes" id="UP001403094">
    <property type="component" value="Unassembled WGS sequence"/>
</dbReference>
<dbReference type="PANTHER" id="PTHR43446">
    <property type="entry name" value="MEMBRANE PROTEIN-RELATED"/>
    <property type="match status" value="1"/>
</dbReference>
<evidence type="ECO:0000256" key="2">
    <source>
        <dbReference type="SAM" id="Phobius"/>
    </source>
</evidence>
<feature type="compositionally biased region" description="Basic and acidic residues" evidence="1">
    <location>
        <begin position="1"/>
        <end position="15"/>
    </location>
</feature>
<evidence type="ECO:0000259" key="3">
    <source>
        <dbReference type="SMART" id="SM00244"/>
    </source>
</evidence>
<keyword evidence="5" id="KW-1185">Reference proteome</keyword>
<comment type="caution">
    <text evidence="4">The sequence shown here is derived from an EMBL/GenBank/DDBJ whole genome shotgun (WGS) entry which is preliminary data.</text>
</comment>
<organism evidence="4 5">
    <name type="scientific">Streptomyces cheonanensis</name>
    <dbReference type="NCBI Taxonomy" id="312720"/>
    <lineage>
        <taxon>Bacteria</taxon>
        <taxon>Bacillati</taxon>
        <taxon>Actinomycetota</taxon>
        <taxon>Actinomycetes</taxon>
        <taxon>Kitasatosporales</taxon>
        <taxon>Streptomycetaceae</taxon>
        <taxon>Streptomyces</taxon>
    </lineage>
</organism>
<name>A0ABN2V3C4_9ACTN</name>
<dbReference type="InterPro" id="IPR036013">
    <property type="entry name" value="Band_7/SPFH_dom_sf"/>
</dbReference>
<dbReference type="CDD" id="cd03402">
    <property type="entry name" value="SPFH_like_u2"/>
    <property type="match status" value="1"/>
</dbReference>
<dbReference type="Pfam" id="PF01145">
    <property type="entry name" value="Band_7"/>
    <property type="match status" value="1"/>
</dbReference>
<dbReference type="EMBL" id="BAAANQ010000003">
    <property type="protein sequence ID" value="GAA2050320.1"/>
    <property type="molecule type" value="Genomic_DNA"/>
</dbReference>
<dbReference type="Gene3D" id="3.30.479.30">
    <property type="entry name" value="Band 7 domain"/>
    <property type="match status" value="1"/>
</dbReference>
<reference evidence="4 5" key="1">
    <citation type="journal article" date="2019" name="Int. J. Syst. Evol. Microbiol.">
        <title>The Global Catalogue of Microorganisms (GCM) 10K type strain sequencing project: providing services to taxonomists for standard genome sequencing and annotation.</title>
        <authorList>
            <consortium name="The Broad Institute Genomics Platform"/>
            <consortium name="The Broad Institute Genome Sequencing Center for Infectious Disease"/>
            <person name="Wu L."/>
            <person name="Ma J."/>
        </authorList>
    </citation>
    <scope>NUCLEOTIDE SEQUENCE [LARGE SCALE GENOMIC DNA]</scope>
    <source>
        <strain evidence="4 5">JCM 14549</strain>
    </source>
</reference>
<feature type="transmembrane region" description="Helical" evidence="2">
    <location>
        <begin position="48"/>
        <end position="71"/>
    </location>
</feature>
<evidence type="ECO:0000313" key="4">
    <source>
        <dbReference type="EMBL" id="GAA2050320.1"/>
    </source>
</evidence>
<dbReference type="SMART" id="SM00244">
    <property type="entry name" value="PHB"/>
    <property type="match status" value="1"/>
</dbReference>
<keyword evidence="2" id="KW-0472">Membrane</keyword>
<keyword evidence="2" id="KW-1133">Transmembrane helix</keyword>
<keyword evidence="2" id="KW-0812">Transmembrane</keyword>